<reference evidence="4 5" key="1">
    <citation type="journal article" date="2019" name="Commun. Biol.">
        <title>The bagworm genome reveals a unique fibroin gene that provides high tensile strength.</title>
        <authorList>
            <person name="Kono N."/>
            <person name="Nakamura H."/>
            <person name="Ohtoshi R."/>
            <person name="Tomita M."/>
            <person name="Numata K."/>
            <person name="Arakawa K."/>
        </authorList>
    </citation>
    <scope>NUCLEOTIDE SEQUENCE [LARGE SCALE GENOMIC DNA]</scope>
</reference>
<dbReference type="InterPro" id="IPR001040">
    <property type="entry name" value="TIF_eIF_4E"/>
</dbReference>
<dbReference type="PROSITE" id="PS00813">
    <property type="entry name" value="IF4E"/>
    <property type="match status" value="1"/>
</dbReference>
<feature type="compositionally biased region" description="Pro residues" evidence="3">
    <location>
        <begin position="244"/>
        <end position="254"/>
    </location>
</feature>
<dbReference type="InterPro" id="IPR019770">
    <property type="entry name" value="TIF_eIF_4E_CS"/>
</dbReference>
<protein>
    <recommendedName>
        <fullName evidence="1">eIF-4F 25 kDa subunit</fullName>
    </recommendedName>
</protein>
<comment type="caution">
    <text evidence="4">The sequence shown here is derived from an EMBL/GenBank/DDBJ whole genome shotgun (WGS) entry which is preliminary data.</text>
</comment>
<dbReference type="AlphaFoldDB" id="A0A4C1XTX7"/>
<gene>
    <name evidence="4" type="primary">EIF4E2</name>
    <name evidence="4" type="ORF">EVAR_47240_1</name>
</gene>
<dbReference type="Gene3D" id="3.30.760.10">
    <property type="entry name" value="RNA Cap, Translation Initiation Factor Eif4e"/>
    <property type="match status" value="1"/>
</dbReference>
<dbReference type="InterPro" id="IPR023398">
    <property type="entry name" value="TIF_eIF4e-like"/>
</dbReference>
<keyword evidence="2 4" id="KW-0396">Initiation factor</keyword>
<evidence type="ECO:0000256" key="2">
    <source>
        <dbReference type="RuleBase" id="RU004374"/>
    </source>
</evidence>
<feature type="region of interest" description="Disordered" evidence="3">
    <location>
        <begin position="222"/>
        <end position="254"/>
    </location>
</feature>
<dbReference type="EMBL" id="BGZK01000934">
    <property type="protein sequence ID" value="GBP65635.1"/>
    <property type="molecule type" value="Genomic_DNA"/>
</dbReference>
<organism evidence="4 5">
    <name type="scientific">Eumeta variegata</name>
    <name type="common">Bagworm moth</name>
    <name type="synonym">Eumeta japonica</name>
    <dbReference type="NCBI Taxonomy" id="151549"/>
    <lineage>
        <taxon>Eukaryota</taxon>
        <taxon>Metazoa</taxon>
        <taxon>Ecdysozoa</taxon>
        <taxon>Arthropoda</taxon>
        <taxon>Hexapoda</taxon>
        <taxon>Insecta</taxon>
        <taxon>Pterygota</taxon>
        <taxon>Neoptera</taxon>
        <taxon>Endopterygota</taxon>
        <taxon>Lepidoptera</taxon>
        <taxon>Glossata</taxon>
        <taxon>Ditrysia</taxon>
        <taxon>Tineoidea</taxon>
        <taxon>Psychidae</taxon>
        <taxon>Oiketicinae</taxon>
        <taxon>Eumeta</taxon>
    </lineage>
</organism>
<dbReference type="SUPFAM" id="SSF55418">
    <property type="entry name" value="eIF4e-like"/>
    <property type="match status" value="1"/>
</dbReference>
<dbReference type="Pfam" id="PF01652">
    <property type="entry name" value="IF4E"/>
    <property type="match status" value="1"/>
</dbReference>
<comment type="similarity">
    <text evidence="2">Belongs to the eukaryotic initiation factor 4E family.</text>
</comment>
<accession>A0A4C1XTX7</accession>
<feature type="region of interest" description="Disordered" evidence="3">
    <location>
        <begin position="15"/>
        <end position="43"/>
    </location>
</feature>
<name>A0A4C1XTX7_EUMVA</name>
<dbReference type="GO" id="GO:0000340">
    <property type="term" value="F:RNA 7-methylguanosine cap binding"/>
    <property type="evidence" value="ECO:0007669"/>
    <property type="project" value="UniProtKB-ARBA"/>
</dbReference>
<keyword evidence="2" id="KW-0694">RNA-binding</keyword>
<dbReference type="STRING" id="151549.A0A4C1XTX7"/>
<dbReference type="Proteomes" id="UP000299102">
    <property type="component" value="Unassembled WGS sequence"/>
</dbReference>
<dbReference type="GO" id="GO:0016281">
    <property type="term" value="C:eukaryotic translation initiation factor 4F complex"/>
    <property type="evidence" value="ECO:0007669"/>
    <property type="project" value="TreeGrafter"/>
</dbReference>
<dbReference type="GO" id="GO:0003743">
    <property type="term" value="F:translation initiation factor activity"/>
    <property type="evidence" value="ECO:0007669"/>
    <property type="project" value="UniProtKB-KW"/>
</dbReference>
<dbReference type="PANTHER" id="PTHR11960">
    <property type="entry name" value="EUKARYOTIC TRANSLATION INITIATION FACTOR 4E RELATED"/>
    <property type="match status" value="1"/>
</dbReference>
<evidence type="ECO:0000256" key="3">
    <source>
        <dbReference type="SAM" id="MobiDB-lite"/>
    </source>
</evidence>
<evidence type="ECO:0000256" key="1">
    <source>
        <dbReference type="ARBA" id="ARBA00032656"/>
    </source>
</evidence>
<dbReference type="OrthoDB" id="590761at2759"/>
<evidence type="ECO:0000313" key="4">
    <source>
        <dbReference type="EMBL" id="GBP65635.1"/>
    </source>
</evidence>
<dbReference type="PANTHER" id="PTHR11960:SF18">
    <property type="entry name" value="EUKARYOTIC TRANSLATION INITIATION FACTOR 4E HOMOLOGOUS PROTEIN, ISOFORM B"/>
    <property type="match status" value="1"/>
</dbReference>
<evidence type="ECO:0000313" key="5">
    <source>
        <dbReference type="Proteomes" id="UP000299102"/>
    </source>
</evidence>
<proteinExistence type="inferred from homology"/>
<sequence length="254" mass="28492">MCKFYNLNVPDRRSGEINAGAPTLNNTHSDGEDEERPPEQELPSVTVQEHKLEYSYWMWFSRRPPARELSNSVHGYGQALRLVGRVSSVEQWWGLYCHLARPAELPPLSDLHLFKVGIKPMWEDPANVNGGKWVVRLRKGQTGRAWEDLCMAMLGEQFMVGPELCGVVLSVRFQEDYLAVWHRTASDAAVVARVRDTLRRVLQLSSTVPLEYKAHGDCIRANASRTHEEVPATTSTTTANSDQSPPPATSTTPP</sequence>
<feature type="compositionally biased region" description="Polar residues" evidence="3">
    <location>
        <begin position="232"/>
        <end position="243"/>
    </location>
</feature>
<keyword evidence="2" id="KW-0648">Protein biosynthesis</keyword>
<keyword evidence="5" id="KW-1185">Reference proteome</keyword>